<comment type="similarity">
    <text evidence="2">Belongs to the HAD-like hydrolase superfamily.</text>
</comment>
<dbReference type="NCBIfam" id="TIGR01549">
    <property type="entry name" value="HAD-SF-IA-v1"/>
    <property type="match status" value="1"/>
</dbReference>
<keyword evidence="4 6" id="KW-0378">Hydrolase</keyword>
<proteinExistence type="inferred from homology"/>
<evidence type="ECO:0000313" key="6">
    <source>
        <dbReference type="EMBL" id="SET05971.1"/>
    </source>
</evidence>
<dbReference type="InterPro" id="IPR023214">
    <property type="entry name" value="HAD_sf"/>
</dbReference>
<dbReference type="InterPro" id="IPR051400">
    <property type="entry name" value="HAD-like_hydrolase"/>
</dbReference>
<evidence type="ECO:0000256" key="5">
    <source>
        <dbReference type="ARBA" id="ARBA00022842"/>
    </source>
</evidence>
<accession>A0A1I0BHA3</accession>
<dbReference type="SFLD" id="SFLDG01129">
    <property type="entry name" value="C1.5:_HAD__Beta-PGM__Phosphata"/>
    <property type="match status" value="1"/>
</dbReference>
<gene>
    <name evidence="6" type="ORF">SAMN04488587_2156</name>
</gene>
<organism evidence="6 7">
    <name type="scientific">Methanococcoides vulcani</name>
    <dbReference type="NCBI Taxonomy" id="1353158"/>
    <lineage>
        <taxon>Archaea</taxon>
        <taxon>Methanobacteriati</taxon>
        <taxon>Methanobacteriota</taxon>
        <taxon>Stenosarchaea group</taxon>
        <taxon>Methanomicrobia</taxon>
        <taxon>Methanosarcinales</taxon>
        <taxon>Methanosarcinaceae</taxon>
        <taxon>Methanococcoides</taxon>
    </lineage>
</organism>
<evidence type="ECO:0000256" key="2">
    <source>
        <dbReference type="ARBA" id="ARBA00007958"/>
    </source>
</evidence>
<keyword evidence="3" id="KW-0479">Metal-binding</keyword>
<dbReference type="SFLD" id="SFLDS00003">
    <property type="entry name" value="Haloacid_Dehalogenase"/>
    <property type="match status" value="1"/>
</dbReference>
<keyword evidence="5" id="KW-0460">Magnesium</keyword>
<name>A0A1I0BHA3_9EURY</name>
<protein>
    <submittedName>
        <fullName evidence="6">Putative hydrolase of the HAD superfamily</fullName>
    </submittedName>
</protein>
<dbReference type="InterPro" id="IPR041492">
    <property type="entry name" value="HAD_2"/>
</dbReference>
<dbReference type="Gene3D" id="1.10.150.520">
    <property type="match status" value="1"/>
</dbReference>
<dbReference type="PRINTS" id="PR00413">
    <property type="entry name" value="HADHALOGNASE"/>
</dbReference>
<dbReference type="Gene3D" id="3.40.50.1000">
    <property type="entry name" value="HAD superfamily/HAD-like"/>
    <property type="match status" value="1"/>
</dbReference>
<dbReference type="GO" id="GO:0016791">
    <property type="term" value="F:phosphatase activity"/>
    <property type="evidence" value="ECO:0007669"/>
    <property type="project" value="TreeGrafter"/>
</dbReference>
<dbReference type="SFLD" id="SFLDG01135">
    <property type="entry name" value="C1.5.6:_HAD__Beta-PGM__Phospha"/>
    <property type="match status" value="1"/>
</dbReference>
<dbReference type="SUPFAM" id="SSF56784">
    <property type="entry name" value="HAD-like"/>
    <property type="match status" value="1"/>
</dbReference>
<dbReference type="STRING" id="1353158.SAMN04488587_2156"/>
<dbReference type="GO" id="GO:0044281">
    <property type="term" value="P:small molecule metabolic process"/>
    <property type="evidence" value="ECO:0007669"/>
    <property type="project" value="UniProtKB-ARBA"/>
</dbReference>
<sequence length="221" mass="25174">MERNVKAVLFDMDNTLFDFLEAKLTACKKMVEHLGAGNPEAMLGYFLRGTPGFEDLENIKDYLLDNELYFEENYETCCRIYETIKVEALVLYPGVKHTLGVLKEERISLALVTDAHSHQATKRLERMQIIEFFDFIVTNDMTGAKKPDHKVFHFALDLLEVKPPQAVFVGDSPRRDIEPARQIGMITAYAAYGDSRHYSDQVEADIILSGITDVLDFVLTN</sequence>
<dbReference type="GO" id="GO:0046872">
    <property type="term" value="F:metal ion binding"/>
    <property type="evidence" value="ECO:0007669"/>
    <property type="project" value="UniProtKB-KW"/>
</dbReference>
<dbReference type="NCBIfam" id="TIGR01509">
    <property type="entry name" value="HAD-SF-IA-v3"/>
    <property type="match status" value="1"/>
</dbReference>
<dbReference type="AlphaFoldDB" id="A0A1I0BHA3"/>
<keyword evidence="7" id="KW-1185">Reference proteome</keyword>
<dbReference type="PANTHER" id="PTHR46470:SF2">
    <property type="entry name" value="GLYCERALDEHYDE 3-PHOSPHATE PHOSPHATASE"/>
    <property type="match status" value="1"/>
</dbReference>
<dbReference type="InterPro" id="IPR006439">
    <property type="entry name" value="HAD-SF_hydro_IA"/>
</dbReference>
<reference evidence="7" key="1">
    <citation type="submission" date="2016-10" db="EMBL/GenBank/DDBJ databases">
        <authorList>
            <person name="Varghese N."/>
            <person name="Submissions S."/>
        </authorList>
    </citation>
    <scope>NUCLEOTIDE SEQUENCE [LARGE SCALE GENOMIC DNA]</scope>
    <source>
        <strain evidence="7">SLH 33</strain>
    </source>
</reference>
<dbReference type="Proteomes" id="UP000243338">
    <property type="component" value="Unassembled WGS sequence"/>
</dbReference>
<comment type="cofactor">
    <cofactor evidence="1">
        <name>Mg(2+)</name>
        <dbReference type="ChEBI" id="CHEBI:18420"/>
    </cofactor>
</comment>
<evidence type="ECO:0000256" key="4">
    <source>
        <dbReference type="ARBA" id="ARBA00022801"/>
    </source>
</evidence>
<evidence type="ECO:0000313" key="7">
    <source>
        <dbReference type="Proteomes" id="UP000243338"/>
    </source>
</evidence>
<evidence type="ECO:0000256" key="3">
    <source>
        <dbReference type="ARBA" id="ARBA00022723"/>
    </source>
</evidence>
<dbReference type="InterPro" id="IPR036412">
    <property type="entry name" value="HAD-like_sf"/>
</dbReference>
<dbReference type="EMBL" id="FOHQ01000007">
    <property type="protein sequence ID" value="SET05971.1"/>
    <property type="molecule type" value="Genomic_DNA"/>
</dbReference>
<dbReference type="Pfam" id="PF13419">
    <property type="entry name" value="HAD_2"/>
    <property type="match status" value="1"/>
</dbReference>
<evidence type="ECO:0000256" key="1">
    <source>
        <dbReference type="ARBA" id="ARBA00001946"/>
    </source>
</evidence>
<dbReference type="OrthoDB" id="27736at2157"/>
<dbReference type="RefSeq" id="WP_091690593.1">
    <property type="nucleotide sequence ID" value="NZ_CAAGSJ010000008.1"/>
</dbReference>
<dbReference type="PANTHER" id="PTHR46470">
    <property type="entry name" value="N-ACYLNEURAMINATE-9-PHOSPHATASE"/>
    <property type="match status" value="1"/>
</dbReference>